<accession>A0ABQ7GNT2</accession>
<keyword evidence="5" id="KW-1185">Reference proteome</keyword>
<feature type="compositionally biased region" description="Low complexity" evidence="3">
    <location>
        <begin position="295"/>
        <end position="331"/>
    </location>
</feature>
<evidence type="ECO:0000313" key="4">
    <source>
        <dbReference type="EMBL" id="KAF5836251.1"/>
    </source>
</evidence>
<dbReference type="Gene3D" id="2.30.30.210">
    <property type="entry name" value="Ribonuclease P/MRP, subunit p29"/>
    <property type="match status" value="1"/>
</dbReference>
<dbReference type="EMBL" id="MU069668">
    <property type="protein sequence ID" value="KAF5836251.1"/>
    <property type="molecule type" value="Genomic_DNA"/>
</dbReference>
<dbReference type="Pfam" id="PF01868">
    <property type="entry name" value="RNase_P-MRP_p29"/>
    <property type="match status" value="1"/>
</dbReference>
<organism evidence="4 5">
    <name type="scientific">Dunaliella salina</name>
    <name type="common">Green alga</name>
    <name type="synonym">Protococcus salinus</name>
    <dbReference type="NCBI Taxonomy" id="3046"/>
    <lineage>
        <taxon>Eukaryota</taxon>
        <taxon>Viridiplantae</taxon>
        <taxon>Chlorophyta</taxon>
        <taxon>core chlorophytes</taxon>
        <taxon>Chlorophyceae</taxon>
        <taxon>CS clade</taxon>
        <taxon>Chlamydomonadales</taxon>
        <taxon>Dunaliellaceae</taxon>
        <taxon>Dunaliella</taxon>
    </lineage>
</organism>
<feature type="region of interest" description="Disordered" evidence="3">
    <location>
        <begin position="1"/>
        <end position="187"/>
    </location>
</feature>
<feature type="compositionally biased region" description="Polar residues" evidence="3">
    <location>
        <begin position="96"/>
        <end position="110"/>
    </location>
</feature>
<reference evidence="4" key="1">
    <citation type="submission" date="2017-08" db="EMBL/GenBank/DDBJ databases">
        <authorList>
            <person name="Polle J.E."/>
            <person name="Barry K."/>
            <person name="Cushman J."/>
            <person name="Schmutz J."/>
            <person name="Tran D."/>
            <person name="Hathwaick L.T."/>
            <person name="Yim W.C."/>
            <person name="Jenkins J."/>
            <person name="Mckie-Krisberg Z.M."/>
            <person name="Prochnik S."/>
            <person name="Lindquist E."/>
            <person name="Dockter R.B."/>
            <person name="Adam C."/>
            <person name="Molina H."/>
            <person name="Bunkerborg J."/>
            <person name="Jin E."/>
            <person name="Buchheim M."/>
            <person name="Magnuson J."/>
        </authorList>
    </citation>
    <scope>NUCLEOTIDE SEQUENCE</scope>
    <source>
        <strain evidence="4">CCAP 19/18</strain>
    </source>
</reference>
<gene>
    <name evidence="4" type="ORF">DUNSADRAFT_6203</name>
</gene>
<feature type="region of interest" description="Disordered" evidence="3">
    <location>
        <begin position="294"/>
        <end position="364"/>
    </location>
</feature>
<comment type="subcellular location">
    <subcellularLocation>
        <location evidence="1">Nucleus</location>
    </subcellularLocation>
</comment>
<feature type="region of interest" description="Disordered" evidence="3">
    <location>
        <begin position="220"/>
        <end position="256"/>
    </location>
</feature>
<dbReference type="InterPro" id="IPR016848">
    <property type="entry name" value="RNase_P/MRP_Rpp29-subunit"/>
</dbReference>
<dbReference type="PANTHER" id="PTHR13348">
    <property type="entry name" value="RIBONUCLEASE P SUBUNIT P29"/>
    <property type="match status" value="1"/>
</dbReference>
<feature type="compositionally biased region" description="Polar residues" evidence="3">
    <location>
        <begin position="342"/>
        <end position="352"/>
    </location>
</feature>
<feature type="compositionally biased region" description="Low complexity" evidence="3">
    <location>
        <begin position="227"/>
        <end position="242"/>
    </location>
</feature>
<dbReference type="InterPro" id="IPR036980">
    <property type="entry name" value="RNase_P/MRP_Rpp29_sf"/>
</dbReference>
<name>A0ABQ7GNT2_DUNSA</name>
<protein>
    <submittedName>
        <fullName evidence="4">Uncharacterized protein</fullName>
    </submittedName>
</protein>
<dbReference type="PANTHER" id="PTHR13348:SF0">
    <property type="entry name" value="RIBONUCLEASE P PROTEIN SUBUNIT P29"/>
    <property type="match status" value="1"/>
</dbReference>
<evidence type="ECO:0000256" key="3">
    <source>
        <dbReference type="SAM" id="MobiDB-lite"/>
    </source>
</evidence>
<evidence type="ECO:0000313" key="5">
    <source>
        <dbReference type="Proteomes" id="UP000815325"/>
    </source>
</evidence>
<dbReference type="InterPro" id="IPR023534">
    <property type="entry name" value="Rof/RNase_P-like"/>
</dbReference>
<proteinExistence type="inferred from homology"/>
<comment type="caution">
    <text evidence="4">The sequence shown here is derived from an EMBL/GenBank/DDBJ whole genome shotgun (WGS) entry which is preliminary data.</text>
</comment>
<feature type="compositionally biased region" description="Polar residues" evidence="3">
    <location>
        <begin position="24"/>
        <end position="35"/>
    </location>
</feature>
<dbReference type="InterPro" id="IPR002730">
    <property type="entry name" value="Rpp29/RNP1"/>
</dbReference>
<dbReference type="Proteomes" id="UP000815325">
    <property type="component" value="Unassembled WGS sequence"/>
</dbReference>
<comment type="similarity">
    <text evidence="2">Belongs to the eukaryotic/archaeal RNase P protein component 1 family.</text>
</comment>
<evidence type="ECO:0000256" key="1">
    <source>
        <dbReference type="ARBA" id="ARBA00004123"/>
    </source>
</evidence>
<sequence>MQRSPDAAPGGPKSKSEAKKARLQSLSQALSTGQGNDAPAQPPAKKARTGNEVQSLQHVHQQQHPSGNALHQAKPRASAATPQTHTQSAHKGKRASQGSHVKQHPNSRGTDTPAAPAQPKTGRGMEASLTSAGAAGGSEGLPQLGGDARAGEPPYNALDESIARGPLARVLQARHRPSSTQPPTPGAALDALVETLLRTNPAFRGSADARASAGLRVQDRSILLDNPPGAKQAKAGAKQPPGYSKQLTSKRKAPMPATLKQGDVRYLQLLPLHDLWQRYISSQLANVLPPLIPSQHQQQRQAPRQQQQQQPPWKKQAQAVEQQQQQQQQQQRVGMSKDAQAPPSSTRNQGEDQQAPAACSEPHMRQLSPAEIAAARIHLSRCDLHGSILQVIQSPNPQLVGIMGVVAQVTTRALCLVDARDGVHVVPKRGAKFSCNLSAFWLPWAALIEGEAIR</sequence>
<evidence type="ECO:0000256" key="2">
    <source>
        <dbReference type="ARBA" id="ARBA00006181"/>
    </source>
</evidence>
<dbReference type="SUPFAM" id="SSF101744">
    <property type="entry name" value="Rof/RNase P subunit-like"/>
    <property type="match status" value="1"/>
</dbReference>